<evidence type="ECO:0000256" key="2">
    <source>
        <dbReference type="SAM" id="SignalP"/>
    </source>
</evidence>
<keyword evidence="1" id="KW-0812">Transmembrane</keyword>
<accession>A0A224Y4P7</accession>
<feature type="signal peptide" evidence="2">
    <location>
        <begin position="1"/>
        <end position="28"/>
    </location>
</feature>
<sequence length="71" mass="7807">MCPFPPPLNLFFKLGVLLGAVLSSSSLADGIEDLSLVLTLLIFDAAALLISSTRFCERRLAEVRDFCMLFQ</sequence>
<feature type="transmembrane region" description="Helical" evidence="1">
    <location>
        <begin position="38"/>
        <end position="56"/>
    </location>
</feature>
<evidence type="ECO:0008006" key="4">
    <source>
        <dbReference type="Google" id="ProtNLM"/>
    </source>
</evidence>
<keyword evidence="1" id="KW-1133">Transmembrane helix</keyword>
<name>A0A224Y4P7_9HEMI</name>
<proteinExistence type="predicted"/>
<evidence type="ECO:0000313" key="3">
    <source>
        <dbReference type="EMBL" id="JAW16082.1"/>
    </source>
</evidence>
<evidence type="ECO:0000256" key="1">
    <source>
        <dbReference type="SAM" id="Phobius"/>
    </source>
</evidence>
<protein>
    <recommendedName>
        <fullName evidence="4">Secreted protein</fullName>
    </recommendedName>
</protein>
<keyword evidence="2" id="KW-0732">Signal</keyword>
<keyword evidence="1" id="KW-0472">Membrane</keyword>
<organism evidence="3">
    <name type="scientific">Panstrongylus lignarius</name>
    <dbReference type="NCBI Taxonomy" id="156445"/>
    <lineage>
        <taxon>Eukaryota</taxon>
        <taxon>Metazoa</taxon>
        <taxon>Ecdysozoa</taxon>
        <taxon>Arthropoda</taxon>
        <taxon>Hexapoda</taxon>
        <taxon>Insecta</taxon>
        <taxon>Pterygota</taxon>
        <taxon>Neoptera</taxon>
        <taxon>Paraneoptera</taxon>
        <taxon>Hemiptera</taxon>
        <taxon>Heteroptera</taxon>
        <taxon>Panheteroptera</taxon>
        <taxon>Cimicomorpha</taxon>
        <taxon>Reduviidae</taxon>
        <taxon>Triatominae</taxon>
        <taxon>Panstrongylus</taxon>
    </lineage>
</organism>
<reference evidence="3" key="1">
    <citation type="journal article" date="2018" name="PLoS Negl. Trop. Dis.">
        <title>An insight into the salivary gland and fat body transcriptome of Panstrongylus lignarius (Hemiptera: Heteroptera), the main vector of Chagas disease in Peru.</title>
        <authorList>
            <person name="Nevoa J.C."/>
            <person name="Mendes M.T."/>
            <person name="da Silva M.V."/>
            <person name="Soares S.C."/>
            <person name="Oliveira C.J.F."/>
            <person name="Ribeiro J.M.C."/>
        </authorList>
    </citation>
    <scope>NUCLEOTIDE SEQUENCE</scope>
</reference>
<feature type="chain" id="PRO_5013370598" description="Secreted protein" evidence="2">
    <location>
        <begin position="29"/>
        <end position="71"/>
    </location>
</feature>
<dbReference type="AlphaFoldDB" id="A0A224Y4P7"/>
<dbReference type="EMBL" id="GFTR01000344">
    <property type="protein sequence ID" value="JAW16082.1"/>
    <property type="molecule type" value="Transcribed_RNA"/>
</dbReference>